<reference evidence="2" key="2">
    <citation type="submission" date="2014-02" db="EMBL/GenBank/DDBJ databases">
        <title>Draft Genome Sequence of extremely halophilic bacteria Halorhodospira halochloris.</title>
        <authorList>
            <person name="Singh K.S."/>
        </authorList>
    </citation>
    <scope>NUCLEOTIDE SEQUENCE [LARGE SCALE GENOMIC DNA]</scope>
    <source>
        <strain evidence="2">A</strain>
    </source>
</reference>
<evidence type="ECO:0000313" key="1">
    <source>
        <dbReference type="EMBL" id="AHK78526.1"/>
    </source>
</evidence>
<evidence type="ECO:0000313" key="2">
    <source>
        <dbReference type="Proteomes" id="UP000019442"/>
    </source>
</evidence>
<gene>
    <name evidence="1" type="ORF">M911_04240</name>
</gene>
<dbReference type="KEGG" id="hhc:M911_04240"/>
<protein>
    <submittedName>
        <fullName evidence="1">Uncharacterized protein</fullName>
    </submittedName>
</protein>
<organism evidence="1 2">
    <name type="scientific">Ectothiorhodospira haloalkaliphila</name>
    <dbReference type="NCBI Taxonomy" id="421628"/>
    <lineage>
        <taxon>Bacteria</taxon>
        <taxon>Pseudomonadati</taxon>
        <taxon>Pseudomonadota</taxon>
        <taxon>Gammaproteobacteria</taxon>
        <taxon>Chromatiales</taxon>
        <taxon>Ectothiorhodospiraceae</taxon>
        <taxon>Ectothiorhodospira</taxon>
    </lineage>
</organism>
<reference evidence="1 2" key="1">
    <citation type="journal article" date="2014" name="J Genomics">
        <title>Draft Genome Sequence of the Extremely Halophilic Phototrophic Purple Sulfur Bacterium Halorhodospira halochloris.</title>
        <authorList>
            <person name="Singh K.S."/>
            <person name="Kirksey J."/>
            <person name="Hoff W.D."/>
            <person name="Deole R."/>
        </authorList>
    </citation>
    <scope>NUCLEOTIDE SEQUENCE [LARGE SCALE GENOMIC DNA]</scope>
    <source>
        <strain evidence="1 2">A</strain>
    </source>
</reference>
<dbReference type="HOGENOM" id="CLU_2935114_0_0_6"/>
<name>W8KSH1_9GAMM</name>
<keyword evidence="2" id="KW-1185">Reference proteome</keyword>
<dbReference type="Proteomes" id="UP000019442">
    <property type="component" value="Chromosome"/>
</dbReference>
<dbReference type="AlphaFoldDB" id="W8KSH1"/>
<dbReference type="EMBL" id="CP007268">
    <property type="protein sequence ID" value="AHK78526.1"/>
    <property type="molecule type" value="Genomic_DNA"/>
</dbReference>
<sequence length="60" mass="6363">MLEHIAEADTVEKLEALLPPLERAVAGGFEGGLIPIPQGGRFMGAYPLSDVSRQASSHEC</sequence>
<accession>W8KSH1</accession>
<proteinExistence type="predicted"/>